<dbReference type="EMBL" id="NMTY01000032">
    <property type="protein sequence ID" value="PDX80220.1"/>
    <property type="molecule type" value="Genomic_DNA"/>
</dbReference>
<organism evidence="1 2">
    <name type="scientific">Faecalibacterium prausnitzii</name>
    <dbReference type="NCBI Taxonomy" id="853"/>
    <lineage>
        <taxon>Bacteria</taxon>
        <taxon>Bacillati</taxon>
        <taxon>Bacillota</taxon>
        <taxon>Clostridia</taxon>
        <taxon>Eubacteriales</taxon>
        <taxon>Oscillospiraceae</taxon>
        <taxon>Faecalibacterium</taxon>
    </lineage>
</organism>
<dbReference type="Pfam" id="PF12784">
    <property type="entry name" value="PDDEXK_2"/>
    <property type="match status" value="1"/>
</dbReference>
<reference evidence="1 2" key="1">
    <citation type="journal article" date="2017" name="Front. Microbiol.">
        <title>New Insights into the Diversity of the Genus Faecalibacterium.</title>
        <authorList>
            <person name="Benevides L."/>
            <person name="Burman S."/>
            <person name="Martin R."/>
            <person name="Robert V."/>
            <person name="Thomas M."/>
            <person name="Miquel S."/>
            <person name="Chain F."/>
            <person name="Sokol H."/>
            <person name="Bermudez-Humaran L.G."/>
            <person name="Morrison M."/>
            <person name="Langella P."/>
            <person name="Azevedo V.A."/>
            <person name="Chatel J.M."/>
            <person name="Soares S."/>
        </authorList>
    </citation>
    <scope>NUCLEOTIDE SEQUENCE [LARGE SCALE GENOMIC DNA]</scope>
    <source>
        <strain evidence="1 2">CNCM I 4575</strain>
    </source>
</reference>
<evidence type="ECO:0000313" key="1">
    <source>
        <dbReference type="EMBL" id="PDX80220.1"/>
    </source>
</evidence>
<dbReference type="AlphaFoldDB" id="A0A173ZBS7"/>
<dbReference type="OrthoDB" id="9811201at2"/>
<gene>
    <name evidence="1" type="ORF">CGS58_13440</name>
</gene>
<name>A0A173ZBS7_9FIRM</name>
<evidence type="ECO:0000313" key="2">
    <source>
        <dbReference type="Proteomes" id="UP000220005"/>
    </source>
</evidence>
<dbReference type="RefSeq" id="WP_055189842.1">
    <property type="nucleotide sequence ID" value="NZ_NMTY01000032.1"/>
</dbReference>
<comment type="caution">
    <text evidence="1">The sequence shown here is derived from an EMBL/GenBank/DDBJ whole genome shotgun (WGS) entry which is preliminary data.</text>
</comment>
<sequence>MSESHISHDAAFEQKHVEDLERIRGFRLMDDDFMSKVFEDKSCAALLLRIILNRDDLTVQEVHGQHDLKNLQGRSVRLDILALDSANRAYNVEIQRSDRGAGAKRARYNSSLLDANLTHSGDSYSDLNETYIVFITERDILKRGLPIYHIDRVVRETGDIFEDEAHIIYVNSQIKDETALGKLMHDFFCTDATEMYYSTLADRVRYFKEDTKGVANMCRAMEEMRNEAAREATHAKAVAVALSMLADEMPHDKIAKYSGLSLDEIATLSQKRPA</sequence>
<accession>A0A173ZBS7</accession>
<proteinExistence type="predicted"/>
<dbReference type="Proteomes" id="UP000220005">
    <property type="component" value="Unassembled WGS sequence"/>
</dbReference>
<protein>
    <submittedName>
        <fullName evidence="1">Uncharacterized protein</fullName>
    </submittedName>
</protein>